<evidence type="ECO:0000313" key="8">
    <source>
        <dbReference type="Proteomes" id="UP000244855"/>
    </source>
</evidence>
<keyword evidence="4 6" id="KW-0472">Membrane</keyword>
<keyword evidence="8" id="KW-1185">Reference proteome</keyword>
<keyword evidence="2 6" id="KW-0812">Transmembrane</keyword>
<feature type="region of interest" description="Disordered" evidence="5">
    <location>
        <begin position="86"/>
        <end position="108"/>
    </location>
</feature>
<dbReference type="EMBL" id="KZ805325">
    <property type="protein sequence ID" value="PVI03994.1"/>
    <property type="molecule type" value="Genomic_DNA"/>
</dbReference>
<dbReference type="SUPFAM" id="SSF103473">
    <property type="entry name" value="MFS general substrate transporter"/>
    <property type="match status" value="1"/>
</dbReference>
<dbReference type="PANTHER" id="PTHR23501">
    <property type="entry name" value="MAJOR FACILITATOR SUPERFAMILY"/>
    <property type="match status" value="1"/>
</dbReference>
<comment type="subcellular location">
    <subcellularLocation>
        <location evidence="1">Membrane</location>
        <topology evidence="1">Multi-pass membrane protein</topology>
    </subcellularLocation>
</comment>
<dbReference type="InterPro" id="IPR036259">
    <property type="entry name" value="MFS_trans_sf"/>
</dbReference>
<keyword evidence="3 6" id="KW-1133">Transmembrane helix</keyword>
<reference evidence="7 8" key="1">
    <citation type="journal article" date="2018" name="Sci. Rep.">
        <title>Comparative genomics provides insights into the lifestyle and reveals functional heterogeneity of dark septate endophytic fungi.</title>
        <authorList>
            <person name="Knapp D.G."/>
            <person name="Nemeth J.B."/>
            <person name="Barry K."/>
            <person name="Hainaut M."/>
            <person name="Henrissat B."/>
            <person name="Johnson J."/>
            <person name="Kuo A."/>
            <person name="Lim J.H.P."/>
            <person name="Lipzen A."/>
            <person name="Nolan M."/>
            <person name="Ohm R.A."/>
            <person name="Tamas L."/>
            <person name="Grigoriev I.V."/>
            <person name="Spatafora J.W."/>
            <person name="Nagy L.G."/>
            <person name="Kovacs G.M."/>
        </authorList>
    </citation>
    <scope>NUCLEOTIDE SEQUENCE [LARGE SCALE GENOMIC DNA]</scope>
    <source>
        <strain evidence="7 8">DSE2036</strain>
    </source>
</reference>
<dbReference type="GO" id="GO:0005886">
    <property type="term" value="C:plasma membrane"/>
    <property type="evidence" value="ECO:0007669"/>
    <property type="project" value="TreeGrafter"/>
</dbReference>
<dbReference type="AlphaFoldDB" id="A0A2V1E2V7"/>
<feature type="compositionally biased region" description="Polar residues" evidence="5">
    <location>
        <begin position="86"/>
        <end position="98"/>
    </location>
</feature>
<evidence type="ECO:0000256" key="1">
    <source>
        <dbReference type="ARBA" id="ARBA00004141"/>
    </source>
</evidence>
<evidence type="ECO:0000256" key="6">
    <source>
        <dbReference type="SAM" id="Phobius"/>
    </source>
</evidence>
<dbReference type="GO" id="GO:0022857">
    <property type="term" value="F:transmembrane transporter activity"/>
    <property type="evidence" value="ECO:0007669"/>
    <property type="project" value="TreeGrafter"/>
</dbReference>
<evidence type="ECO:0000313" key="7">
    <source>
        <dbReference type="EMBL" id="PVI03994.1"/>
    </source>
</evidence>
<organism evidence="7 8">
    <name type="scientific">Periconia macrospinosa</name>
    <dbReference type="NCBI Taxonomy" id="97972"/>
    <lineage>
        <taxon>Eukaryota</taxon>
        <taxon>Fungi</taxon>
        <taxon>Dikarya</taxon>
        <taxon>Ascomycota</taxon>
        <taxon>Pezizomycotina</taxon>
        <taxon>Dothideomycetes</taxon>
        <taxon>Pleosporomycetidae</taxon>
        <taxon>Pleosporales</taxon>
        <taxon>Massarineae</taxon>
        <taxon>Periconiaceae</taxon>
        <taxon>Periconia</taxon>
    </lineage>
</organism>
<proteinExistence type="predicted"/>
<name>A0A2V1E2V7_9PLEO</name>
<evidence type="ECO:0000256" key="3">
    <source>
        <dbReference type="ARBA" id="ARBA00022989"/>
    </source>
</evidence>
<accession>A0A2V1E2V7</accession>
<evidence type="ECO:0000256" key="5">
    <source>
        <dbReference type="SAM" id="MobiDB-lite"/>
    </source>
</evidence>
<gene>
    <name evidence="7" type="ORF">DM02DRAFT_652014</name>
</gene>
<feature type="transmembrane region" description="Helical" evidence="6">
    <location>
        <begin position="229"/>
        <end position="247"/>
    </location>
</feature>
<dbReference type="OrthoDB" id="3520229at2759"/>
<feature type="transmembrane region" description="Helical" evidence="6">
    <location>
        <begin position="295"/>
        <end position="316"/>
    </location>
</feature>
<feature type="transmembrane region" description="Helical" evidence="6">
    <location>
        <begin position="187"/>
        <end position="208"/>
    </location>
</feature>
<protein>
    <submittedName>
        <fullName evidence="7">Uncharacterized protein</fullName>
    </submittedName>
</protein>
<sequence length="336" mass="36075">MQQNCSASDLSSNSELSNAYIGTPNTGNYSSILQLYYHGAPVAQYSTDPCMIYCNVTAPSSTQEIADCVFANVGSMKYAMATPSPTASIKSATQSPTATGKAAEEGAVRREGLDWDKRKETFHQIPSKLFAKSTKTSLTSSSYDVEAGGDRRTERCVVVGKDSSEVEHGSKIFAVLTSSTDIMARQYGFQVIIGICLGMVSTATFLLVPTKLEKRDLAVGTGMVAQFRILGGVVALAIVTCVSTPVLHSTLLSSLSQQQATSILERLAIVQSLPKETQKVVRDRFSRGFDLQMKIITGFAAAHIPAALLIISNDVASRAGKWREGREHGDSNRNNA</sequence>
<dbReference type="PANTHER" id="PTHR23501:SF43">
    <property type="entry name" value="MULTIDRUG TRANSPORTER, PUTATIVE (AFU_ORTHOLOGUE AFUA_6G03040)-RELATED"/>
    <property type="match status" value="1"/>
</dbReference>
<evidence type="ECO:0000256" key="4">
    <source>
        <dbReference type="ARBA" id="ARBA00023136"/>
    </source>
</evidence>
<dbReference type="Proteomes" id="UP000244855">
    <property type="component" value="Unassembled WGS sequence"/>
</dbReference>
<evidence type="ECO:0000256" key="2">
    <source>
        <dbReference type="ARBA" id="ARBA00022692"/>
    </source>
</evidence>